<accession>A0A0X3Y0P8</accession>
<comment type="caution">
    <text evidence="1">The sequence shown here is derived from an EMBL/GenBank/DDBJ whole genome shotgun (WGS) entry which is preliminary data.</text>
</comment>
<gene>
    <name evidence="1" type="ORF">RO03_03375</name>
</gene>
<reference evidence="1 2" key="1">
    <citation type="submission" date="2015-10" db="EMBL/GenBank/DDBJ databases">
        <authorList>
            <person name="Gilbert D.G."/>
        </authorList>
    </citation>
    <scope>NUCLEOTIDE SEQUENCE [LARGE SCALE GENOMIC DNA]</scope>
    <source>
        <strain evidence="1 2">ChDC F311</strain>
    </source>
</reference>
<dbReference type="EMBL" id="LMVH01000001">
    <property type="protein sequence ID" value="KUL98587.1"/>
    <property type="molecule type" value="Genomic_DNA"/>
</dbReference>
<evidence type="ECO:0000313" key="1">
    <source>
        <dbReference type="EMBL" id="KUL98587.1"/>
    </source>
</evidence>
<evidence type="ECO:0000313" key="2">
    <source>
        <dbReference type="Proteomes" id="UP000054800"/>
    </source>
</evidence>
<dbReference type="Proteomes" id="UP000054800">
    <property type="component" value="Unassembled WGS sequence"/>
</dbReference>
<name>A0A0X3Y0P8_FUSNC</name>
<dbReference type="AlphaFoldDB" id="A0A0X3Y0P8"/>
<sequence length="43" mass="5153">MLVKFLNDKKSRIRCKFSQFANKLASNIMRFARLILFDFLSKI</sequence>
<evidence type="ECO:0008006" key="3">
    <source>
        <dbReference type="Google" id="ProtNLM"/>
    </source>
</evidence>
<protein>
    <recommendedName>
        <fullName evidence="3">PIN family toxin-antitoxin system</fullName>
    </recommendedName>
</protein>
<proteinExistence type="predicted"/>
<organism evidence="1 2">
    <name type="scientific">Fusobacterium nucleatum subsp. nucleatum</name>
    <dbReference type="NCBI Taxonomy" id="76856"/>
    <lineage>
        <taxon>Bacteria</taxon>
        <taxon>Fusobacteriati</taxon>
        <taxon>Fusobacteriota</taxon>
        <taxon>Fusobacteriia</taxon>
        <taxon>Fusobacteriales</taxon>
        <taxon>Fusobacteriaceae</taxon>
        <taxon>Fusobacterium</taxon>
    </lineage>
</organism>